<reference evidence="8 9" key="1">
    <citation type="submission" date="2016-10" db="EMBL/GenBank/DDBJ databases">
        <authorList>
            <person name="de Groot N.N."/>
        </authorList>
    </citation>
    <scope>NUCLEOTIDE SEQUENCE [LARGE SCALE GENOMIC DNA]</scope>
    <source>
        <strain evidence="8 9">CGMCC 4.3510</strain>
    </source>
</reference>
<dbReference type="InterPro" id="IPR013324">
    <property type="entry name" value="RNA_pol_sigma_r3/r4-like"/>
</dbReference>
<dbReference type="SUPFAM" id="SSF88659">
    <property type="entry name" value="Sigma3 and sigma4 domains of RNA polymerase sigma factors"/>
    <property type="match status" value="1"/>
</dbReference>
<evidence type="ECO:0000256" key="6">
    <source>
        <dbReference type="SAM" id="MobiDB-lite"/>
    </source>
</evidence>
<evidence type="ECO:0000256" key="3">
    <source>
        <dbReference type="ARBA" id="ARBA00023082"/>
    </source>
</evidence>
<dbReference type="Pfam" id="PF08281">
    <property type="entry name" value="Sigma70_r4_2"/>
    <property type="match status" value="1"/>
</dbReference>
<evidence type="ECO:0000256" key="2">
    <source>
        <dbReference type="ARBA" id="ARBA00023015"/>
    </source>
</evidence>
<dbReference type="GO" id="GO:0006352">
    <property type="term" value="P:DNA-templated transcription initiation"/>
    <property type="evidence" value="ECO:0007669"/>
    <property type="project" value="InterPro"/>
</dbReference>
<dbReference type="SUPFAM" id="SSF88946">
    <property type="entry name" value="Sigma2 domain of RNA polymerase sigma factors"/>
    <property type="match status" value="1"/>
</dbReference>
<sequence length="190" mass="20907">MDHDPPATTSAQHLPGAGETGTGAFVRGTVDEEFSAFYRAEVRALVVFLLHHGATLAVAADMAQEAMIQAHRYWATIRAPRAYVRTVAARALARKTASVLEDPVDDVPEPTSLLPRPDAYADWEDQHVTLALLRSLPPRQRQVLAWTLDGYTPTEIAEQLSMTPEAVRASLKKARLAAVHYLAARKDDDR</sequence>
<dbReference type="InterPro" id="IPR036388">
    <property type="entry name" value="WH-like_DNA-bd_sf"/>
</dbReference>
<evidence type="ECO:0000313" key="8">
    <source>
        <dbReference type="EMBL" id="SFF53853.1"/>
    </source>
</evidence>
<dbReference type="InterPro" id="IPR013325">
    <property type="entry name" value="RNA_pol_sigma_r2"/>
</dbReference>
<dbReference type="STRING" id="380248.SAMN05216251_11811"/>
<evidence type="ECO:0000313" key="9">
    <source>
        <dbReference type="Proteomes" id="UP000199323"/>
    </source>
</evidence>
<gene>
    <name evidence="8" type="ORF">SAMN05216251_11811</name>
</gene>
<dbReference type="Gene3D" id="1.10.10.10">
    <property type="entry name" value="Winged helix-like DNA-binding domain superfamily/Winged helix DNA-binding domain"/>
    <property type="match status" value="1"/>
</dbReference>
<evidence type="ECO:0000256" key="4">
    <source>
        <dbReference type="ARBA" id="ARBA00023125"/>
    </source>
</evidence>
<organism evidence="8 9">
    <name type="scientific">Actinacidiphila alni</name>
    <dbReference type="NCBI Taxonomy" id="380248"/>
    <lineage>
        <taxon>Bacteria</taxon>
        <taxon>Bacillati</taxon>
        <taxon>Actinomycetota</taxon>
        <taxon>Actinomycetes</taxon>
        <taxon>Kitasatosporales</taxon>
        <taxon>Streptomycetaceae</taxon>
        <taxon>Actinacidiphila</taxon>
    </lineage>
</organism>
<feature type="domain" description="HTH luxR-type" evidence="7">
    <location>
        <begin position="133"/>
        <end position="182"/>
    </location>
</feature>
<dbReference type="Proteomes" id="UP000199323">
    <property type="component" value="Unassembled WGS sequence"/>
</dbReference>
<feature type="region of interest" description="Disordered" evidence="6">
    <location>
        <begin position="1"/>
        <end position="22"/>
    </location>
</feature>
<keyword evidence="4" id="KW-0238">DNA-binding</keyword>
<dbReference type="InterPro" id="IPR000792">
    <property type="entry name" value="Tscrpt_reg_LuxR_C"/>
</dbReference>
<dbReference type="AlphaFoldDB" id="A0A1I2JJ20"/>
<keyword evidence="9" id="KW-1185">Reference proteome</keyword>
<keyword evidence="3" id="KW-0731">Sigma factor</keyword>
<keyword evidence="2" id="KW-0805">Transcription regulation</keyword>
<protein>
    <submittedName>
        <fullName evidence="8">RNA polymerase sigma-70 factor, ECF subfamily</fullName>
    </submittedName>
</protein>
<evidence type="ECO:0000259" key="7">
    <source>
        <dbReference type="SMART" id="SM00421"/>
    </source>
</evidence>
<dbReference type="EMBL" id="FONG01000018">
    <property type="protein sequence ID" value="SFF53853.1"/>
    <property type="molecule type" value="Genomic_DNA"/>
</dbReference>
<proteinExistence type="inferred from homology"/>
<comment type="similarity">
    <text evidence="1">Belongs to the sigma-70 factor family. ECF subfamily.</text>
</comment>
<dbReference type="PANTHER" id="PTHR43133">
    <property type="entry name" value="RNA POLYMERASE ECF-TYPE SIGMA FACTO"/>
    <property type="match status" value="1"/>
</dbReference>
<dbReference type="OrthoDB" id="3608473at2"/>
<dbReference type="GO" id="GO:0016987">
    <property type="term" value="F:sigma factor activity"/>
    <property type="evidence" value="ECO:0007669"/>
    <property type="project" value="UniProtKB-KW"/>
</dbReference>
<dbReference type="PANTHER" id="PTHR43133:SF8">
    <property type="entry name" value="RNA POLYMERASE SIGMA FACTOR HI_1459-RELATED"/>
    <property type="match status" value="1"/>
</dbReference>
<dbReference type="GO" id="GO:0003677">
    <property type="term" value="F:DNA binding"/>
    <property type="evidence" value="ECO:0007669"/>
    <property type="project" value="UniProtKB-KW"/>
</dbReference>
<name>A0A1I2JJ20_9ACTN</name>
<dbReference type="RefSeq" id="WP_093716088.1">
    <property type="nucleotide sequence ID" value="NZ_FONG01000018.1"/>
</dbReference>
<evidence type="ECO:0000256" key="5">
    <source>
        <dbReference type="ARBA" id="ARBA00023163"/>
    </source>
</evidence>
<evidence type="ECO:0000256" key="1">
    <source>
        <dbReference type="ARBA" id="ARBA00010641"/>
    </source>
</evidence>
<accession>A0A1I2JJ20</accession>
<dbReference type="InterPro" id="IPR013249">
    <property type="entry name" value="RNA_pol_sigma70_r4_t2"/>
</dbReference>
<dbReference type="SMART" id="SM00421">
    <property type="entry name" value="HTH_LUXR"/>
    <property type="match status" value="1"/>
</dbReference>
<keyword evidence="5" id="KW-0804">Transcription</keyword>
<dbReference type="InterPro" id="IPR039425">
    <property type="entry name" value="RNA_pol_sigma-70-like"/>
</dbReference>